<evidence type="ECO:0000256" key="2">
    <source>
        <dbReference type="SAM" id="MobiDB-lite"/>
    </source>
</evidence>
<dbReference type="EMBL" id="JACGCM010002660">
    <property type="protein sequence ID" value="KAF6137015.1"/>
    <property type="molecule type" value="Genomic_DNA"/>
</dbReference>
<comment type="subcellular location">
    <subcellularLocation>
        <location evidence="1">Nucleus</location>
    </subcellularLocation>
</comment>
<evidence type="ECO:0000256" key="1">
    <source>
        <dbReference type="ARBA" id="ARBA00004123"/>
    </source>
</evidence>
<dbReference type="Proteomes" id="UP000541444">
    <property type="component" value="Unassembled WGS sequence"/>
</dbReference>
<dbReference type="AlphaFoldDB" id="A0A7J7L321"/>
<comment type="caution">
    <text evidence="3">The sequence shown here is derived from an EMBL/GenBank/DDBJ whole genome shotgun (WGS) entry which is preliminary data.</text>
</comment>
<keyword evidence="4" id="KW-1185">Reference proteome</keyword>
<reference evidence="3 4" key="1">
    <citation type="journal article" date="2020" name="IScience">
        <title>Genome Sequencing of the Endangered Kingdonia uniflora (Circaeasteraceae, Ranunculales) Reveals Potential Mechanisms of Evolutionary Specialization.</title>
        <authorList>
            <person name="Sun Y."/>
            <person name="Deng T."/>
            <person name="Zhang A."/>
            <person name="Moore M.J."/>
            <person name="Landis J.B."/>
            <person name="Lin N."/>
            <person name="Zhang H."/>
            <person name="Zhang X."/>
            <person name="Huang J."/>
            <person name="Zhang X."/>
            <person name="Sun H."/>
            <person name="Wang H."/>
        </authorList>
    </citation>
    <scope>NUCLEOTIDE SEQUENCE [LARGE SCALE GENOMIC DNA]</scope>
    <source>
        <strain evidence="3">TB1705</strain>
        <tissue evidence="3">Leaf</tissue>
    </source>
</reference>
<dbReference type="InterPro" id="IPR010613">
    <property type="entry name" value="PES"/>
</dbReference>
<dbReference type="InterPro" id="IPR036420">
    <property type="entry name" value="BRCT_dom_sf"/>
</dbReference>
<dbReference type="SUPFAM" id="SSF52113">
    <property type="entry name" value="BRCT domain"/>
    <property type="match status" value="1"/>
</dbReference>
<dbReference type="PANTHER" id="PTHR12221">
    <property type="entry name" value="PESCADILLO - RELATED"/>
    <property type="match status" value="1"/>
</dbReference>
<protein>
    <submittedName>
        <fullName evidence="3">Uncharacterized protein</fullName>
    </submittedName>
</protein>
<dbReference type="GO" id="GO:0003723">
    <property type="term" value="F:RNA binding"/>
    <property type="evidence" value="ECO:0007669"/>
    <property type="project" value="TreeGrafter"/>
</dbReference>
<dbReference type="PANTHER" id="PTHR12221:SF6">
    <property type="entry name" value="PESCADILLO HOMOLOG"/>
    <property type="match status" value="1"/>
</dbReference>
<accession>A0A7J7L321</accession>
<name>A0A7J7L321_9MAGN</name>
<proteinExistence type="predicted"/>
<dbReference type="GO" id="GO:0000463">
    <property type="term" value="P:maturation of LSU-rRNA from tricistronic rRNA transcript (SSU-rRNA, 5.8S rRNA, LSU-rRNA)"/>
    <property type="evidence" value="ECO:0007669"/>
    <property type="project" value="TreeGrafter"/>
</dbReference>
<dbReference type="GO" id="GO:0070545">
    <property type="term" value="C:PeBoW complex"/>
    <property type="evidence" value="ECO:0007669"/>
    <property type="project" value="TreeGrafter"/>
</dbReference>
<organism evidence="3 4">
    <name type="scientific">Kingdonia uniflora</name>
    <dbReference type="NCBI Taxonomy" id="39325"/>
    <lineage>
        <taxon>Eukaryota</taxon>
        <taxon>Viridiplantae</taxon>
        <taxon>Streptophyta</taxon>
        <taxon>Embryophyta</taxon>
        <taxon>Tracheophyta</taxon>
        <taxon>Spermatophyta</taxon>
        <taxon>Magnoliopsida</taxon>
        <taxon>Ranunculales</taxon>
        <taxon>Circaeasteraceae</taxon>
        <taxon>Kingdonia</taxon>
    </lineage>
</organism>
<evidence type="ECO:0000313" key="4">
    <source>
        <dbReference type="Proteomes" id="UP000541444"/>
    </source>
</evidence>
<evidence type="ECO:0000313" key="3">
    <source>
        <dbReference type="EMBL" id="KAF6137015.1"/>
    </source>
</evidence>
<feature type="region of interest" description="Disordered" evidence="2">
    <location>
        <begin position="15"/>
        <end position="39"/>
    </location>
</feature>
<sequence>MEKINQISLGILGENNEEDDCGNDANQIDGEEGTSCEGSETVSHSSRFFLEVLDNEKYYIMIFLLTMFKLCAFGRMYHECQGYISQVHGLQKIFVSPVGIQYQALVDGTPVSWFAQDIDRLLRLKRADNYFYRYMIRVTNNILEEFNEPVVQRLRRSLNANPSRLGSDLYSEKRCYHLEDEAESELRLAQLQLHLPFNGPNVVEDIYNEYDNEETRVFKNMFKNFKFFLTRRLQSERETLLFVITAFGGLVSWDGEGAPFPANEMDITHQVVGRRHGRRIPPPQISPFTDNELLVMIFFTPWNITTSLMVGSARASGKSMVIIPPGMLSKGEISYGYLISLGGEGCGMLLVRDAFGLSFVAQSMEDTIGDGT</sequence>
<dbReference type="Gene3D" id="3.40.50.10190">
    <property type="entry name" value="BRCT domain"/>
    <property type="match status" value="1"/>
</dbReference>
<gene>
    <name evidence="3" type="ORF">GIB67_030779</name>
</gene>